<feature type="coiled-coil region" evidence="11">
    <location>
        <begin position="752"/>
        <end position="782"/>
    </location>
</feature>
<dbReference type="FunFam" id="3.30.590.50:FF:000002">
    <property type="entry name" value="Glutamate--cysteine ligase catalytic subunit"/>
    <property type="match status" value="1"/>
</dbReference>
<evidence type="ECO:0000256" key="4">
    <source>
        <dbReference type="ARBA" id="ARBA00022598"/>
    </source>
</evidence>
<comment type="catalytic activity">
    <reaction evidence="10">
        <text>L-cysteine + L-glutamate + ATP = gamma-L-glutamyl-L-cysteine + ADP + phosphate + H(+)</text>
        <dbReference type="Rhea" id="RHEA:13285"/>
        <dbReference type="ChEBI" id="CHEBI:15378"/>
        <dbReference type="ChEBI" id="CHEBI:29985"/>
        <dbReference type="ChEBI" id="CHEBI:30616"/>
        <dbReference type="ChEBI" id="CHEBI:35235"/>
        <dbReference type="ChEBI" id="CHEBI:43474"/>
        <dbReference type="ChEBI" id="CHEBI:58173"/>
        <dbReference type="ChEBI" id="CHEBI:456216"/>
        <dbReference type="EC" id="6.3.2.2"/>
    </reaction>
</comment>
<accession>A0A0M0JEY3</accession>
<dbReference type="OrthoDB" id="7939818at2759"/>
<keyword evidence="14" id="KW-1185">Reference proteome</keyword>
<dbReference type="GO" id="GO:0005524">
    <property type="term" value="F:ATP binding"/>
    <property type="evidence" value="ECO:0007669"/>
    <property type="project" value="UniProtKB-UniRule"/>
</dbReference>
<feature type="region of interest" description="Disordered" evidence="12">
    <location>
        <begin position="317"/>
        <end position="383"/>
    </location>
</feature>
<dbReference type="Pfam" id="PF03074">
    <property type="entry name" value="GCS"/>
    <property type="match status" value="1"/>
</dbReference>
<evidence type="ECO:0000313" key="14">
    <source>
        <dbReference type="Proteomes" id="UP000037460"/>
    </source>
</evidence>
<evidence type="ECO:0000313" key="13">
    <source>
        <dbReference type="EMBL" id="KOO24927.1"/>
    </source>
</evidence>
<reference evidence="14" key="1">
    <citation type="journal article" date="2015" name="PLoS Genet.">
        <title>Genome Sequence and Transcriptome Analyses of Chrysochromulina tobin: Metabolic Tools for Enhanced Algal Fitness in the Prominent Order Prymnesiales (Haptophyceae).</title>
        <authorList>
            <person name="Hovde B.T."/>
            <person name="Deodato C.R."/>
            <person name="Hunsperger H.M."/>
            <person name="Ryken S.A."/>
            <person name="Yost W."/>
            <person name="Jha R.K."/>
            <person name="Patterson J."/>
            <person name="Monnat R.J. Jr."/>
            <person name="Barlow S.B."/>
            <person name="Starkenburg S.R."/>
            <person name="Cattolico R.A."/>
        </authorList>
    </citation>
    <scope>NUCLEOTIDE SEQUENCE</scope>
    <source>
        <strain evidence="14">CCMP291</strain>
    </source>
</reference>
<evidence type="ECO:0000256" key="9">
    <source>
        <dbReference type="ARBA" id="ARBA00032122"/>
    </source>
</evidence>
<comment type="pathway">
    <text evidence="1 10">Sulfur metabolism; glutathione biosynthesis; glutathione from L-cysteine and L-glutamate: step 1/2.</text>
</comment>
<dbReference type="PANTHER" id="PTHR11164:SF0">
    <property type="entry name" value="GLUTAMATE--CYSTEINE LIGASE CATALYTIC SUBUNIT"/>
    <property type="match status" value="1"/>
</dbReference>
<gene>
    <name evidence="13" type="ORF">Ctob_006797</name>
</gene>
<evidence type="ECO:0000256" key="6">
    <source>
        <dbReference type="ARBA" id="ARBA00022741"/>
    </source>
</evidence>
<evidence type="ECO:0000256" key="12">
    <source>
        <dbReference type="SAM" id="MobiDB-lite"/>
    </source>
</evidence>
<sequence length="791" mass="87554">MGFLEAGEPYTWDESREDGIMEWVSTHGIDQFLAMWEKVKAIRCDDLKWGDELEYSILSANGDDGTVRCKLRGAEILAKLREQELALQAEDEAEGEAGMKGGTKSEGCSWVPEYGAWMVEGTPAHPYTGTASALLSVERNMRTRRARLLAVLEPDEICPTIPCFPLIGVGEFTEPALPAGGPVTKSLFVPDDCINPHPRFAALTGNIRKRRGANVDIRMPRFRDTHTPAPSRPVGCAQPSTVEEANAMDEVYMDAMAFGMGCCCLQVTFQAQDVDESRHLYDQLAVLAPMMLALTASTPAARGTLLDTDSRWGIISQSVDDRTPTERRSAGTERSARLPAVNGTDGSHTASDGTPPKSAPPKVPSSSAVADGPSGPSGLYHDAMWQSGRGAQHKSRYDSISLYICNELAKNKNPQCSEQYNDVPAPMCEKSYARMVAAGIDPMLARHIAHLFSRDPLVIFRGRVQELSDADSTEHFENLQSTNWQTVRWKPPPASSTFLGGTADIGWRVEFRSMEISMTDFENAAFTVFIVLVSRIILYFNLNLYLPLSKVDENMRRAQTRDALHTQKMWFSQNLMPPCGCETPQKKMPHEKVATLFGAGEVAPSEVTVLEILTGKGTYRGLCPMIMAYLDVIGSDSVTLRTVTVYLDFIVARAAGQLVTPATWMRNYIRSHPDYKFDSVVSSRIATDLMMKCHRIGMGLDKPRELYGDFPIQTVSAKDAVTARLLSSLPLGRSTSHVERTMDRYSARSHLMAKKRALVNDLEQQRTQVRRTEESLRDIEQQLTGYDGPSL</sequence>
<comment type="caution">
    <text evidence="13">The sequence shown here is derived from an EMBL/GenBank/DDBJ whole genome shotgun (WGS) entry which is preliminary data.</text>
</comment>
<dbReference type="PANTHER" id="PTHR11164">
    <property type="entry name" value="GLUTAMATE CYSTEINE LIGASE"/>
    <property type="match status" value="1"/>
</dbReference>
<keyword evidence="5 10" id="KW-0317">Glutathione biosynthesis</keyword>
<evidence type="ECO:0000256" key="7">
    <source>
        <dbReference type="ARBA" id="ARBA00022840"/>
    </source>
</evidence>
<evidence type="ECO:0000256" key="11">
    <source>
        <dbReference type="SAM" id="Coils"/>
    </source>
</evidence>
<evidence type="ECO:0000256" key="10">
    <source>
        <dbReference type="RuleBase" id="RU367135"/>
    </source>
</evidence>
<proteinExistence type="inferred from homology"/>
<dbReference type="EC" id="6.3.2.2" evidence="3 10"/>
<evidence type="ECO:0000256" key="3">
    <source>
        <dbReference type="ARBA" id="ARBA00012220"/>
    </source>
</evidence>
<feature type="compositionally biased region" description="Basic and acidic residues" evidence="12">
    <location>
        <begin position="319"/>
        <end position="336"/>
    </location>
</feature>
<keyword evidence="7 10" id="KW-0067">ATP-binding</keyword>
<comment type="similarity">
    <text evidence="2 10">Belongs to the glutamate--cysteine ligase type 3 family.</text>
</comment>
<dbReference type="Gene3D" id="1.10.8.960">
    <property type="match status" value="1"/>
</dbReference>
<dbReference type="SUPFAM" id="SSF55931">
    <property type="entry name" value="Glutamine synthetase/guanido kinase"/>
    <property type="match status" value="1"/>
</dbReference>
<dbReference type="EMBL" id="JWZX01003037">
    <property type="protein sequence ID" value="KOO24927.1"/>
    <property type="molecule type" value="Genomic_DNA"/>
</dbReference>
<keyword evidence="11" id="KW-0175">Coiled coil</keyword>
<evidence type="ECO:0000256" key="5">
    <source>
        <dbReference type="ARBA" id="ARBA00022684"/>
    </source>
</evidence>
<protein>
    <recommendedName>
        <fullName evidence="3 10">Glutamate--cysteine ligase</fullName>
        <ecNumber evidence="3 10">6.3.2.2</ecNumber>
    </recommendedName>
    <alternativeName>
        <fullName evidence="9 10">Gamma-ECS</fullName>
    </alternativeName>
    <alternativeName>
        <fullName evidence="8 10">Gamma-glutamylcysteine synthetase</fullName>
    </alternativeName>
</protein>
<organism evidence="13 14">
    <name type="scientific">Chrysochromulina tobinii</name>
    <dbReference type="NCBI Taxonomy" id="1460289"/>
    <lineage>
        <taxon>Eukaryota</taxon>
        <taxon>Haptista</taxon>
        <taxon>Haptophyta</taxon>
        <taxon>Prymnesiophyceae</taxon>
        <taxon>Prymnesiales</taxon>
        <taxon>Chrysochromulinaceae</taxon>
        <taxon>Chrysochromulina</taxon>
    </lineage>
</organism>
<dbReference type="Proteomes" id="UP000037460">
    <property type="component" value="Unassembled WGS sequence"/>
</dbReference>
<dbReference type="GO" id="GO:0004357">
    <property type="term" value="F:glutamate-cysteine ligase activity"/>
    <property type="evidence" value="ECO:0007669"/>
    <property type="project" value="UniProtKB-UniRule"/>
</dbReference>
<name>A0A0M0JEY3_9EUKA</name>
<dbReference type="InterPro" id="IPR004308">
    <property type="entry name" value="GCS"/>
</dbReference>
<evidence type="ECO:0000256" key="1">
    <source>
        <dbReference type="ARBA" id="ARBA00005006"/>
    </source>
</evidence>
<evidence type="ECO:0000256" key="8">
    <source>
        <dbReference type="ARBA" id="ARBA00030585"/>
    </source>
</evidence>
<evidence type="ECO:0000256" key="2">
    <source>
        <dbReference type="ARBA" id="ARBA00008100"/>
    </source>
</evidence>
<keyword evidence="6 10" id="KW-0547">Nucleotide-binding</keyword>
<dbReference type="Gene3D" id="3.30.590.50">
    <property type="match status" value="2"/>
</dbReference>
<dbReference type="UniPathway" id="UPA00142">
    <property type="reaction ID" value="UER00209"/>
</dbReference>
<dbReference type="InterPro" id="IPR014746">
    <property type="entry name" value="Gln_synth/guanido_kin_cat_dom"/>
</dbReference>
<dbReference type="GO" id="GO:0006750">
    <property type="term" value="P:glutathione biosynthetic process"/>
    <property type="evidence" value="ECO:0007669"/>
    <property type="project" value="UniProtKB-UniRule"/>
</dbReference>
<keyword evidence="4 10" id="KW-0436">Ligase</keyword>
<dbReference type="AlphaFoldDB" id="A0A0M0JEY3"/>